<name>A0AA88V301_9ASTE</name>
<proteinExistence type="predicted"/>
<dbReference type="PANTHER" id="PTHR34686">
    <property type="entry name" value="MATERNAL EFFECT EMBRYO ARREST PROTEIN"/>
    <property type="match status" value="1"/>
</dbReference>
<protein>
    <submittedName>
        <fullName evidence="2">Uncharacterized protein</fullName>
    </submittedName>
</protein>
<comment type="caution">
    <text evidence="2">The sequence shown here is derived from an EMBL/GenBank/DDBJ whole genome shotgun (WGS) entry which is preliminary data.</text>
</comment>
<keyword evidence="3" id="KW-1185">Reference proteome</keyword>
<accession>A0AA88V301</accession>
<sequence>MECAGRPNRSDVHLSREEEAKIEGETRDHFDNLAPKRHSKPQRSDYSSKYVDGQGTDNGVIPEYLEFQHLQNDSQVSSFAPYDPKLEYNGGKVTEEFVETEYYKDLNGVDKQHHTTGTGFIKMEDTNGSPFSIDSESACACHASCKGNPATNDWIPAAADNVTLICARSFLSVTMLFELFLVQRCLDRSSSSSIRTNNFSSFRQLWYLASRKGVTIDVDSRSVQSCPQ</sequence>
<gene>
    <name evidence="2" type="ORF">RJ639_023724</name>
</gene>
<feature type="compositionally biased region" description="Basic and acidic residues" evidence="1">
    <location>
        <begin position="8"/>
        <end position="31"/>
    </location>
</feature>
<feature type="region of interest" description="Disordered" evidence="1">
    <location>
        <begin position="1"/>
        <end position="55"/>
    </location>
</feature>
<dbReference type="AlphaFoldDB" id="A0AA88V301"/>
<evidence type="ECO:0000313" key="3">
    <source>
        <dbReference type="Proteomes" id="UP001188597"/>
    </source>
</evidence>
<evidence type="ECO:0000256" key="1">
    <source>
        <dbReference type="SAM" id="MobiDB-lite"/>
    </source>
</evidence>
<dbReference type="Proteomes" id="UP001188597">
    <property type="component" value="Unassembled WGS sequence"/>
</dbReference>
<organism evidence="2 3">
    <name type="scientific">Escallonia herrerae</name>
    <dbReference type="NCBI Taxonomy" id="1293975"/>
    <lineage>
        <taxon>Eukaryota</taxon>
        <taxon>Viridiplantae</taxon>
        <taxon>Streptophyta</taxon>
        <taxon>Embryophyta</taxon>
        <taxon>Tracheophyta</taxon>
        <taxon>Spermatophyta</taxon>
        <taxon>Magnoliopsida</taxon>
        <taxon>eudicotyledons</taxon>
        <taxon>Gunneridae</taxon>
        <taxon>Pentapetalae</taxon>
        <taxon>asterids</taxon>
        <taxon>campanulids</taxon>
        <taxon>Escalloniales</taxon>
        <taxon>Escalloniaceae</taxon>
        <taxon>Escallonia</taxon>
    </lineage>
</organism>
<evidence type="ECO:0000313" key="2">
    <source>
        <dbReference type="EMBL" id="KAK3000144.1"/>
    </source>
</evidence>
<dbReference type="EMBL" id="JAVXUP010003079">
    <property type="protein sequence ID" value="KAK3000144.1"/>
    <property type="molecule type" value="Genomic_DNA"/>
</dbReference>
<reference evidence="2" key="1">
    <citation type="submission" date="2022-12" db="EMBL/GenBank/DDBJ databases">
        <title>Draft genome assemblies for two species of Escallonia (Escalloniales).</title>
        <authorList>
            <person name="Chanderbali A."/>
            <person name="Dervinis C."/>
            <person name="Anghel I."/>
            <person name="Soltis D."/>
            <person name="Soltis P."/>
            <person name="Zapata F."/>
        </authorList>
    </citation>
    <scope>NUCLEOTIDE SEQUENCE</scope>
    <source>
        <strain evidence="2">UCBG64.0493</strain>
        <tissue evidence="2">Leaf</tissue>
    </source>
</reference>
<dbReference type="PANTHER" id="PTHR34686:SF5">
    <property type="entry name" value="OS05G0451300 PROTEIN"/>
    <property type="match status" value="1"/>
</dbReference>